<keyword evidence="9" id="KW-0460">Magnesium</keyword>
<dbReference type="GO" id="GO:0046872">
    <property type="term" value="F:metal ion binding"/>
    <property type="evidence" value="ECO:0007669"/>
    <property type="project" value="UniProtKB-KW"/>
</dbReference>
<dbReference type="Pfam" id="PF21315">
    <property type="entry name" value="FAN1_HTH"/>
    <property type="match status" value="1"/>
</dbReference>
<dbReference type="InterPro" id="IPR033315">
    <property type="entry name" value="Fan1-like"/>
</dbReference>
<evidence type="ECO:0000259" key="11">
    <source>
        <dbReference type="SMART" id="SM00990"/>
    </source>
</evidence>
<dbReference type="OrthoDB" id="9803913at2"/>
<organism evidence="12 13">
    <name type="scientific">Pseudarcicella hirudinis</name>
    <dbReference type="NCBI Taxonomy" id="1079859"/>
    <lineage>
        <taxon>Bacteria</taxon>
        <taxon>Pseudomonadati</taxon>
        <taxon>Bacteroidota</taxon>
        <taxon>Cytophagia</taxon>
        <taxon>Cytophagales</taxon>
        <taxon>Flectobacillaceae</taxon>
        <taxon>Pseudarcicella</taxon>
    </lineage>
</organism>
<evidence type="ECO:0000256" key="6">
    <source>
        <dbReference type="ARBA" id="ARBA00022722"/>
    </source>
</evidence>
<keyword evidence="13" id="KW-1185">Reference proteome</keyword>
<keyword evidence="6" id="KW-0540">Nuclease</keyword>
<dbReference type="PANTHER" id="PTHR15749:SF4">
    <property type="entry name" value="FANCONI-ASSOCIATED NUCLEASE 1"/>
    <property type="match status" value="1"/>
</dbReference>
<dbReference type="Proteomes" id="UP000199306">
    <property type="component" value="Unassembled WGS sequence"/>
</dbReference>
<dbReference type="GO" id="GO:0004528">
    <property type="term" value="F:phosphodiesterase I activity"/>
    <property type="evidence" value="ECO:0007669"/>
    <property type="project" value="UniProtKB-EC"/>
</dbReference>
<sequence length="569" mass="67752">MPEKIELPPKYYLEYFEYLLNFVRKKYAGILNENELFFLSEFENLSEDEQCLFIRFTNRRGAFFRSEKLKYAEILEIPQVIDSLISKNFIEALSHAHFPFAAEVLDIYNKTELISLAKMLNLDTKGKTSLKKEEVLDWLLENSDFEEIVHWLNHQPASVIKVKFETEVMMLKFLFFGSRYGDMTEFVVRDLGFQTYEKYDEEKMVAFFSTRQEAEDKFRVSIVREDFYLMQQSEVDPKDIFSWFIDWAENNSKELAEVARPSFERLVLKIGAFLEKQKLSEEALMIFRLTEEAPSRERQVRILHKLKNIEEARALCDQILLNPQNADEQFFAVDFINKLESVLLKKRAKKTVTRQLHSSESISLEADWKRRVELGVIDYYEKRGRKAAFTENHLWRSFFGLLFWDIIFDTETLAIHHPLQRSPSDLFKPNFFEKRKSKMEERLEIFEDKEEAQQFIYTIFFEKYGITNPLVDWYGGLFPLLVTLVEKLNAEQISTLMLEMARNLKENIRGFPDLLIWDDGDYCFIEVKSPTDNLSSQQLYWLRFFEEHRIKAKVLRVEWEKPEADEEPG</sequence>
<feature type="domain" description="VRR-NUC" evidence="11">
    <location>
        <begin position="447"/>
        <end position="559"/>
    </location>
</feature>
<comment type="similarity">
    <text evidence="4">Belongs to the FAN1 family.</text>
</comment>
<evidence type="ECO:0000256" key="8">
    <source>
        <dbReference type="ARBA" id="ARBA00022801"/>
    </source>
</evidence>
<dbReference type="GO" id="GO:0003676">
    <property type="term" value="F:nucleic acid binding"/>
    <property type="evidence" value="ECO:0007669"/>
    <property type="project" value="InterPro"/>
</dbReference>
<evidence type="ECO:0000256" key="1">
    <source>
        <dbReference type="ARBA" id="ARBA00000983"/>
    </source>
</evidence>
<gene>
    <name evidence="12" type="ORF">SAMN04515674_104349</name>
</gene>
<evidence type="ECO:0000256" key="3">
    <source>
        <dbReference type="ARBA" id="ARBA00001946"/>
    </source>
</evidence>
<dbReference type="EMBL" id="FOXH01000004">
    <property type="protein sequence ID" value="SFP64410.1"/>
    <property type="molecule type" value="Genomic_DNA"/>
</dbReference>
<dbReference type="InterPro" id="IPR049125">
    <property type="entry name" value="FAN1-like_WH"/>
</dbReference>
<evidence type="ECO:0000256" key="7">
    <source>
        <dbReference type="ARBA" id="ARBA00022723"/>
    </source>
</evidence>
<dbReference type="PANTHER" id="PTHR15749">
    <property type="entry name" value="FANCONI-ASSOCIATED NUCLEASE 1"/>
    <property type="match status" value="1"/>
</dbReference>
<evidence type="ECO:0000256" key="9">
    <source>
        <dbReference type="ARBA" id="ARBA00022842"/>
    </source>
</evidence>
<dbReference type="SMART" id="SM00990">
    <property type="entry name" value="VRR_NUC"/>
    <property type="match status" value="1"/>
</dbReference>
<dbReference type="EC" id="3.1.4.1" evidence="5"/>
<dbReference type="STRING" id="1079859.SAMN04515674_104349"/>
<comment type="catalytic activity">
    <reaction evidence="1">
        <text>Hydrolytically removes 5'-nucleotides successively from the 3'-hydroxy termini of 3'-hydroxy-terminated oligonucleotides.</text>
        <dbReference type="EC" id="3.1.4.1"/>
    </reaction>
</comment>
<evidence type="ECO:0000313" key="12">
    <source>
        <dbReference type="EMBL" id="SFP64410.1"/>
    </source>
</evidence>
<evidence type="ECO:0000256" key="10">
    <source>
        <dbReference type="ARBA" id="ARBA00023211"/>
    </source>
</evidence>
<evidence type="ECO:0000313" key="13">
    <source>
        <dbReference type="Proteomes" id="UP000199306"/>
    </source>
</evidence>
<reference evidence="12 13" key="1">
    <citation type="submission" date="2016-10" db="EMBL/GenBank/DDBJ databases">
        <authorList>
            <person name="de Groot N.N."/>
        </authorList>
    </citation>
    <scope>NUCLEOTIDE SEQUENCE [LARGE SCALE GENOMIC DNA]</scope>
    <source>
        <strain evidence="13">E92,LMG 26720,CCM 7988</strain>
    </source>
</reference>
<comment type="cofactor">
    <cofactor evidence="3">
        <name>Mg(2+)</name>
        <dbReference type="ChEBI" id="CHEBI:18420"/>
    </cofactor>
</comment>
<keyword evidence="7" id="KW-0479">Metal-binding</keyword>
<keyword evidence="8" id="KW-0378">Hydrolase</keyword>
<comment type="cofactor">
    <cofactor evidence="2">
        <name>Mn(2+)</name>
        <dbReference type="ChEBI" id="CHEBI:29035"/>
    </cofactor>
</comment>
<protein>
    <recommendedName>
        <fullName evidence="5">phosphodiesterase I</fullName>
        <ecNumber evidence="5">3.1.4.1</ecNumber>
    </recommendedName>
</protein>
<dbReference type="InterPro" id="IPR011856">
    <property type="entry name" value="tRNA_endonuc-like_dom_sf"/>
</dbReference>
<dbReference type="AlphaFoldDB" id="A0A1I5S0Z2"/>
<dbReference type="RefSeq" id="WP_092015991.1">
    <property type="nucleotide sequence ID" value="NZ_FOXH01000004.1"/>
</dbReference>
<evidence type="ECO:0000256" key="5">
    <source>
        <dbReference type="ARBA" id="ARBA00012029"/>
    </source>
</evidence>
<dbReference type="Pfam" id="PF08774">
    <property type="entry name" value="VRR_NUC"/>
    <property type="match status" value="1"/>
</dbReference>
<dbReference type="Gene3D" id="3.40.1350.10">
    <property type="match status" value="1"/>
</dbReference>
<keyword evidence="10" id="KW-0464">Manganese</keyword>
<evidence type="ECO:0000256" key="4">
    <source>
        <dbReference type="ARBA" id="ARBA00005533"/>
    </source>
</evidence>
<dbReference type="InterPro" id="IPR014883">
    <property type="entry name" value="VRR_NUC"/>
</dbReference>
<dbReference type="GO" id="GO:0036297">
    <property type="term" value="P:interstrand cross-link repair"/>
    <property type="evidence" value="ECO:0007669"/>
    <property type="project" value="InterPro"/>
</dbReference>
<proteinExistence type="inferred from homology"/>
<accession>A0A1I5S0Z2</accession>
<evidence type="ECO:0000256" key="2">
    <source>
        <dbReference type="ARBA" id="ARBA00001936"/>
    </source>
</evidence>
<name>A0A1I5S0Z2_9BACT</name>